<evidence type="ECO:0000313" key="1">
    <source>
        <dbReference type="EMBL" id="TSJ38767.1"/>
    </source>
</evidence>
<name>A0A556MFS3_9SPHI</name>
<sequence length="83" mass="9605">MSQQSAFLPQRQFHILINDANEEQNLTVLPGTSGNFRVIKHGQVLGEVNYTPQKKIVCYKGRLKKALMDQLEKHINNHYSYSF</sequence>
<dbReference type="Proteomes" id="UP000318733">
    <property type="component" value="Unassembled WGS sequence"/>
</dbReference>
<dbReference type="OrthoDB" id="798744at2"/>
<proteinExistence type="predicted"/>
<reference evidence="1 2" key="1">
    <citation type="submission" date="2019-07" db="EMBL/GenBank/DDBJ databases">
        <authorList>
            <person name="Huq M.A."/>
        </authorList>
    </citation>
    <scope>NUCLEOTIDE SEQUENCE [LARGE SCALE GENOMIC DNA]</scope>
    <source>
        <strain evidence="1 2">MAH-19</strain>
    </source>
</reference>
<comment type="caution">
    <text evidence="1">The sequence shown here is derived from an EMBL/GenBank/DDBJ whole genome shotgun (WGS) entry which is preliminary data.</text>
</comment>
<protein>
    <submittedName>
        <fullName evidence="1">Uncharacterized protein</fullName>
    </submittedName>
</protein>
<dbReference type="AlphaFoldDB" id="A0A556MFS3"/>
<evidence type="ECO:0000313" key="2">
    <source>
        <dbReference type="Proteomes" id="UP000318733"/>
    </source>
</evidence>
<accession>A0A556MFS3</accession>
<dbReference type="EMBL" id="VLPK01000004">
    <property type="protein sequence ID" value="TSJ38767.1"/>
    <property type="molecule type" value="Genomic_DNA"/>
</dbReference>
<gene>
    <name evidence="1" type="ORF">FO440_19885</name>
</gene>
<keyword evidence="2" id="KW-1185">Reference proteome</keyword>
<dbReference type="RefSeq" id="WP_144250048.1">
    <property type="nucleotide sequence ID" value="NZ_VLPK01000004.1"/>
</dbReference>
<organism evidence="1 2">
    <name type="scientific">Mucilaginibacter corticis</name>
    <dbReference type="NCBI Taxonomy" id="2597670"/>
    <lineage>
        <taxon>Bacteria</taxon>
        <taxon>Pseudomonadati</taxon>
        <taxon>Bacteroidota</taxon>
        <taxon>Sphingobacteriia</taxon>
        <taxon>Sphingobacteriales</taxon>
        <taxon>Sphingobacteriaceae</taxon>
        <taxon>Mucilaginibacter</taxon>
    </lineage>
</organism>